<dbReference type="Proteomes" id="UP000799291">
    <property type="component" value="Unassembled WGS sequence"/>
</dbReference>
<dbReference type="EMBL" id="MU005574">
    <property type="protein sequence ID" value="KAF2687816.1"/>
    <property type="molecule type" value="Genomic_DNA"/>
</dbReference>
<feature type="non-terminal residue" evidence="1">
    <location>
        <position position="147"/>
    </location>
</feature>
<dbReference type="OrthoDB" id="5062850at2759"/>
<sequence>IVLVEDGEAVAFPECHARGLMLFCSRNPRLRVERRVNLWKTVFPPKNRRLELPADFLHARAVTKSVSPWVLEASILPSLGMPNGCFSLILDGNPIAQKSSEVFAVVQRDAAWQAALEESFKRQLLSMPSWLDKRLHLAFISENFPAA</sequence>
<keyword evidence="2" id="KW-1185">Reference proteome</keyword>
<evidence type="ECO:0000313" key="2">
    <source>
        <dbReference type="Proteomes" id="UP000799291"/>
    </source>
</evidence>
<proteinExistence type="predicted"/>
<feature type="non-terminal residue" evidence="1">
    <location>
        <position position="1"/>
    </location>
</feature>
<evidence type="ECO:0000313" key="1">
    <source>
        <dbReference type="EMBL" id="KAF2687816.1"/>
    </source>
</evidence>
<accession>A0A6G1JBA7</accession>
<protein>
    <submittedName>
        <fullName evidence="1">Uncharacterized protein</fullName>
    </submittedName>
</protein>
<reference evidence="1" key="1">
    <citation type="journal article" date="2020" name="Stud. Mycol.">
        <title>101 Dothideomycetes genomes: a test case for predicting lifestyles and emergence of pathogens.</title>
        <authorList>
            <person name="Haridas S."/>
            <person name="Albert R."/>
            <person name="Binder M."/>
            <person name="Bloem J."/>
            <person name="Labutti K."/>
            <person name="Salamov A."/>
            <person name="Andreopoulos B."/>
            <person name="Baker S."/>
            <person name="Barry K."/>
            <person name="Bills G."/>
            <person name="Bluhm B."/>
            <person name="Cannon C."/>
            <person name="Castanera R."/>
            <person name="Culley D."/>
            <person name="Daum C."/>
            <person name="Ezra D."/>
            <person name="Gonzalez J."/>
            <person name="Henrissat B."/>
            <person name="Kuo A."/>
            <person name="Liang C."/>
            <person name="Lipzen A."/>
            <person name="Lutzoni F."/>
            <person name="Magnuson J."/>
            <person name="Mondo S."/>
            <person name="Nolan M."/>
            <person name="Ohm R."/>
            <person name="Pangilinan J."/>
            <person name="Park H.-J."/>
            <person name="Ramirez L."/>
            <person name="Alfaro M."/>
            <person name="Sun H."/>
            <person name="Tritt A."/>
            <person name="Yoshinaga Y."/>
            <person name="Zwiers L.-H."/>
            <person name="Turgeon B."/>
            <person name="Goodwin S."/>
            <person name="Spatafora J."/>
            <person name="Crous P."/>
            <person name="Grigoriev I."/>
        </authorList>
    </citation>
    <scope>NUCLEOTIDE SEQUENCE</scope>
    <source>
        <strain evidence="1">CBS 122367</strain>
    </source>
</reference>
<gene>
    <name evidence="1" type="ORF">K458DRAFT_269401</name>
</gene>
<name>A0A6G1JBA7_9PLEO</name>
<dbReference type="AlphaFoldDB" id="A0A6G1JBA7"/>
<organism evidence="1 2">
    <name type="scientific">Lentithecium fluviatile CBS 122367</name>
    <dbReference type="NCBI Taxonomy" id="1168545"/>
    <lineage>
        <taxon>Eukaryota</taxon>
        <taxon>Fungi</taxon>
        <taxon>Dikarya</taxon>
        <taxon>Ascomycota</taxon>
        <taxon>Pezizomycotina</taxon>
        <taxon>Dothideomycetes</taxon>
        <taxon>Pleosporomycetidae</taxon>
        <taxon>Pleosporales</taxon>
        <taxon>Massarineae</taxon>
        <taxon>Lentitheciaceae</taxon>
        <taxon>Lentithecium</taxon>
    </lineage>
</organism>